<dbReference type="GO" id="GO:0005654">
    <property type="term" value="C:nucleoplasm"/>
    <property type="evidence" value="ECO:0007669"/>
    <property type="project" value="TreeGrafter"/>
</dbReference>
<dbReference type="Gene3D" id="1.10.1240.40">
    <property type="entry name" value="ENT domain"/>
    <property type="match status" value="1"/>
</dbReference>
<keyword evidence="3" id="KW-0175">Coiled coil</keyword>
<feature type="domain" description="ENT" evidence="5">
    <location>
        <begin position="13"/>
        <end position="97"/>
    </location>
</feature>
<dbReference type="Pfam" id="PF03735">
    <property type="entry name" value="ENT"/>
    <property type="match status" value="1"/>
</dbReference>
<dbReference type="InterPro" id="IPR036142">
    <property type="entry name" value="ENT_dom-like_sf"/>
</dbReference>
<dbReference type="PANTHER" id="PTHR16500:SF3">
    <property type="entry name" value="BRCA2-INTERACTING TRANSCRIPTIONAL REPRESSOR EMSY"/>
    <property type="match status" value="1"/>
</dbReference>
<evidence type="ECO:0000259" key="5">
    <source>
        <dbReference type="PROSITE" id="PS51138"/>
    </source>
</evidence>
<dbReference type="PROSITE" id="PS51138">
    <property type="entry name" value="ENT"/>
    <property type="match status" value="1"/>
</dbReference>
<dbReference type="Proteomes" id="UP000285301">
    <property type="component" value="Unassembled WGS sequence"/>
</dbReference>
<dbReference type="InterPro" id="IPR033482">
    <property type="entry name" value="EMSY"/>
</dbReference>
<feature type="region of interest" description="Disordered" evidence="4">
    <location>
        <begin position="184"/>
        <end position="204"/>
    </location>
</feature>
<keyword evidence="7" id="KW-1185">Reference proteome</keyword>
<protein>
    <submittedName>
        <fullName evidence="6">Protein EMSY-like protein</fullName>
    </submittedName>
</protein>
<evidence type="ECO:0000256" key="4">
    <source>
        <dbReference type="SAM" id="MobiDB-lite"/>
    </source>
</evidence>
<comment type="caution">
    <text evidence="6">The sequence shown here is derived from an EMBL/GenBank/DDBJ whole genome shotgun (WGS) entry which is preliminary data.</text>
</comment>
<organism evidence="6 7">
    <name type="scientific">Dinothrombium tinctorium</name>
    <dbReference type="NCBI Taxonomy" id="1965070"/>
    <lineage>
        <taxon>Eukaryota</taxon>
        <taxon>Metazoa</taxon>
        <taxon>Ecdysozoa</taxon>
        <taxon>Arthropoda</taxon>
        <taxon>Chelicerata</taxon>
        <taxon>Arachnida</taxon>
        <taxon>Acari</taxon>
        <taxon>Acariformes</taxon>
        <taxon>Trombidiformes</taxon>
        <taxon>Prostigmata</taxon>
        <taxon>Anystina</taxon>
        <taxon>Parasitengona</taxon>
        <taxon>Trombidioidea</taxon>
        <taxon>Trombidiidae</taxon>
        <taxon>Dinothrombium</taxon>
    </lineage>
</organism>
<comment type="subcellular location">
    <subcellularLocation>
        <location evidence="1">Nucleus</location>
    </subcellularLocation>
</comment>
<dbReference type="PANTHER" id="PTHR16500">
    <property type="entry name" value="BRCA2-INTERACTING TRANSCRIPTIONAL REPRESSOR EMSY"/>
    <property type="match status" value="1"/>
</dbReference>
<proteinExistence type="predicted"/>
<accession>A0A3S3P5X3</accession>
<dbReference type="EMBL" id="NCKU01004474">
    <property type="protein sequence ID" value="RWS05882.1"/>
    <property type="molecule type" value="Genomic_DNA"/>
</dbReference>
<evidence type="ECO:0000313" key="6">
    <source>
        <dbReference type="EMBL" id="RWS05882.1"/>
    </source>
</evidence>
<dbReference type="GO" id="GO:0006355">
    <property type="term" value="P:regulation of DNA-templated transcription"/>
    <property type="evidence" value="ECO:0007669"/>
    <property type="project" value="InterPro"/>
</dbReference>
<sequence length="431" mass="46725">MWPMLLEYSRDECRQMLRRLELEAYSSVVSALRAQGEFNKEKKQILQQLCHLLSITIERHQAEIRRAVNDEKLNTIAYCISKDNTHSEWAAEGRRLVPLMPRLVPQTAMTSISNVAANIQATKNESIMQSALAKSNQEATKETIVPCKRKRSDSGGNADFARNKIISSSNSSLSVSNSNKATKTLSVSKPSTSTHQTTTVSSSTPRVVFMTSSASGLRTLSSTSSTSSLNSIETLQIKTPLKAGSLPISALTTATSSQGTNVTATRVISAKAAFPQQVVVFPGNNNQKTITIPISQSLKLHSGTSSATFVYQQGSGNPATIKGISAKEVKIVSGETISKDDKMNNQINVKPATANVIGIQASGSVLQNIMKTGQLNKDFIDLVHKAVNNNGMQNECVESNKQAMEVEEQENEQLIENKCDEEKSVSMAVSI</sequence>
<dbReference type="InterPro" id="IPR005491">
    <property type="entry name" value="ENT_dom"/>
</dbReference>
<evidence type="ECO:0000256" key="3">
    <source>
        <dbReference type="SAM" id="Coils"/>
    </source>
</evidence>
<evidence type="ECO:0000256" key="1">
    <source>
        <dbReference type="ARBA" id="ARBA00004123"/>
    </source>
</evidence>
<name>A0A3S3P5X3_9ACAR</name>
<dbReference type="SUPFAM" id="SSF158639">
    <property type="entry name" value="ENT-like"/>
    <property type="match status" value="1"/>
</dbReference>
<dbReference type="STRING" id="1965070.A0A3S3P5X3"/>
<dbReference type="AlphaFoldDB" id="A0A3S3P5X3"/>
<gene>
    <name evidence="6" type="ORF">B4U79_13687</name>
</gene>
<evidence type="ECO:0000256" key="2">
    <source>
        <dbReference type="ARBA" id="ARBA00023242"/>
    </source>
</evidence>
<feature type="compositionally biased region" description="Low complexity" evidence="4">
    <location>
        <begin position="188"/>
        <end position="204"/>
    </location>
</feature>
<evidence type="ECO:0000313" key="7">
    <source>
        <dbReference type="Proteomes" id="UP000285301"/>
    </source>
</evidence>
<feature type="coiled-coil region" evidence="3">
    <location>
        <begin position="389"/>
        <end position="417"/>
    </location>
</feature>
<keyword evidence="2" id="KW-0539">Nucleus</keyword>
<dbReference type="OrthoDB" id="10035579at2759"/>
<dbReference type="SMART" id="SM01191">
    <property type="entry name" value="ENT"/>
    <property type="match status" value="1"/>
</dbReference>
<reference evidence="6 7" key="1">
    <citation type="journal article" date="2018" name="Gigascience">
        <title>Genomes of trombidid mites reveal novel predicted allergens and laterally-transferred genes associated with secondary metabolism.</title>
        <authorList>
            <person name="Dong X."/>
            <person name="Chaisiri K."/>
            <person name="Xia D."/>
            <person name="Armstrong S.D."/>
            <person name="Fang Y."/>
            <person name="Donnelly M.J."/>
            <person name="Kadowaki T."/>
            <person name="McGarry J.W."/>
            <person name="Darby A.C."/>
            <person name="Makepeace B.L."/>
        </authorList>
    </citation>
    <scope>NUCLEOTIDE SEQUENCE [LARGE SCALE GENOMIC DNA]</scope>
    <source>
        <strain evidence="6">UoL-WK</strain>
    </source>
</reference>